<protein>
    <submittedName>
        <fullName evidence="1">Uncharacterized protein</fullName>
    </submittedName>
</protein>
<reference evidence="1" key="1">
    <citation type="submission" date="2020-12" db="EMBL/GenBank/DDBJ databases">
        <title>Metabolic potential, ecology and presence of endohyphal bacteria is reflected in genomic diversity of Mucoromycotina.</title>
        <authorList>
            <person name="Muszewska A."/>
            <person name="Okrasinska A."/>
            <person name="Steczkiewicz K."/>
            <person name="Drgas O."/>
            <person name="Orlowska M."/>
            <person name="Perlinska-Lenart U."/>
            <person name="Aleksandrzak-Piekarczyk T."/>
            <person name="Szatraj K."/>
            <person name="Zielenkiewicz U."/>
            <person name="Pilsyk S."/>
            <person name="Malc E."/>
            <person name="Mieczkowski P."/>
            <person name="Kruszewska J.S."/>
            <person name="Biernat P."/>
            <person name="Pawlowska J."/>
        </authorList>
    </citation>
    <scope>NUCLEOTIDE SEQUENCE</scope>
    <source>
        <strain evidence="1">WA0000017839</strain>
    </source>
</reference>
<dbReference type="EMBL" id="JAEPRD010000039">
    <property type="protein sequence ID" value="KAG2205142.1"/>
    <property type="molecule type" value="Genomic_DNA"/>
</dbReference>
<evidence type="ECO:0000313" key="2">
    <source>
        <dbReference type="Proteomes" id="UP000603453"/>
    </source>
</evidence>
<sequence>MPNTCFSNCCARFLEDPLAAVKVLVPTVAIEVILHKKFWQRSTIRDLTLYLAIVNTYWFATNLNLSFLETPLFIQSPQLTDQQKSDVSRDRFNWLNKIEIAVGVLSLDLFFEWRKRIIDNNGFVDGYLCKAVLIPAAVTAVQAAYLLPTLNKKAKQPRAIDDPTFSKSHRAYIGFETVKIVGLAVAGLRFGKMLTL</sequence>
<evidence type="ECO:0000313" key="1">
    <source>
        <dbReference type="EMBL" id="KAG2205142.1"/>
    </source>
</evidence>
<accession>A0A8H7R650</accession>
<dbReference type="Proteomes" id="UP000603453">
    <property type="component" value="Unassembled WGS sequence"/>
</dbReference>
<name>A0A8H7R650_9FUNG</name>
<organism evidence="1 2">
    <name type="scientific">Mucor saturninus</name>
    <dbReference type="NCBI Taxonomy" id="64648"/>
    <lineage>
        <taxon>Eukaryota</taxon>
        <taxon>Fungi</taxon>
        <taxon>Fungi incertae sedis</taxon>
        <taxon>Mucoromycota</taxon>
        <taxon>Mucoromycotina</taxon>
        <taxon>Mucoromycetes</taxon>
        <taxon>Mucorales</taxon>
        <taxon>Mucorineae</taxon>
        <taxon>Mucoraceae</taxon>
        <taxon>Mucor</taxon>
    </lineage>
</organism>
<gene>
    <name evidence="1" type="ORF">INT47_002236</name>
</gene>
<keyword evidence="2" id="KW-1185">Reference proteome</keyword>
<comment type="caution">
    <text evidence="1">The sequence shown here is derived from an EMBL/GenBank/DDBJ whole genome shotgun (WGS) entry which is preliminary data.</text>
</comment>
<proteinExistence type="predicted"/>
<dbReference type="AlphaFoldDB" id="A0A8H7R650"/>
<dbReference type="OrthoDB" id="165058at2759"/>